<comment type="pathway">
    <text evidence="1 7">Cell wall biogenesis; peptidoglycan biosynthesis.</text>
</comment>
<dbReference type="UniPathway" id="UPA00219"/>
<feature type="signal peptide" evidence="8">
    <location>
        <begin position="1"/>
        <end position="24"/>
    </location>
</feature>
<evidence type="ECO:0000259" key="9">
    <source>
        <dbReference type="PROSITE" id="PS52029"/>
    </source>
</evidence>
<evidence type="ECO:0000256" key="8">
    <source>
        <dbReference type="SAM" id="SignalP"/>
    </source>
</evidence>
<reference evidence="10 11" key="1">
    <citation type="submission" date="2018-11" db="EMBL/GenBank/DDBJ databases">
        <title>Genome squencing of methanotrophic bacteria isolated from alkaline groundwater in Korea.</title>
        <authorList>
            <person name="Nguyen L.N."/>
        </authorList>
    </citation>
    <scope>NUCLEOTIDE SEQUENCE [LARGE SCALE GENOMIC DNA]</scope>
    <source>
        <strain evidence="10 11">GW6</strain>
    </source>
</reference>
<dbReference type="PANTHER" id="PTHR41533">
    <property type="entry name" value="L,D-TRANSPEPTIDASE HI_1667-RELATED"/>
    <property type="match status" value="1"/>
</dbReference>
<dbReference type="InterPro" id="IPR038063">
    <property type="entry name" value="Transpep_catalytic_dom"/>
</dbReference>
<dbReference type="Proteomes" id="UP000273982">
    <property type="component" value="Chromosome"/>
</dbReference>
<dbReference type="InterPro" id="IPR045380">
    <property type="entry name" value="LD_TPept_scaffold_dom"/>
</dbReference>
<dbReference type="Pfam" id="PF03734">
    <property type="entry name" value="YkuD"/>
    <property type="match status" value="1"/>
</dbReference>
<dbReference type="RefSeq" id="WP_124739114.1">
    <property type="nucleotide sequence ID" value="NZ_CP034086.1"/>
</dbReference>
<evidence type="ECO:0000313" key="10">
    <source>
        <dbReference type="EMBL" id="AZG77414.1"/>
    </source>
</evidence>
<feature type="domain" description="L,D-TPase catalytic" evidence="9">
    <location>
        <begin position="334"/>
        <end position="495"/>
    </location>
</feature>
<comment type="similarity">
    <text evidence="2">Belongs to the YkuD family.</text>
</comment>
<evidence type="ECO:0000256" key="1">
    <source>
        <dbReference type="ARBA" id="ARBA00004752"/>
    </source>
</evidence>
<dbReference type="GO" id="GO:0008360">
    <property type="term" value="P:regulation of cell shape"/>
    <property type="evidence" value="ECO:0007669"/>
    <property type="project" value="UniProtKB-UniRule"/>
</dbReference>
<dbReference type="PANTHER" id="PTHR41533:SF2">
    <property type="entry name" value="BLR7131 PROTEIN"/>
    <property type="match status" value="1"/>
</dbReference>
<evidence type="ECO:0000256" key="2">
    <source>
        <dbReference type="ARBA" id="ARBA00005992"/>
    </source>
</evidence>
<evidence type="ECO:0000313" key="11">
    <source>
        <dbReference type="Proteomes" id="UP000273982"/>
    </source>
</evidence>
<keyword evidence="5 7" id="KW-0573">Peptidoglycan synthesis</keyword>
<dbReference type="GO" id="GO:0071555">
    <property type="term" value="P:cell wall organization"/>
    <property type="evidence" value="ECO:0007669"/>
    <property type="project" value="UniProtKB-UniRule"/>
</dbReference>
<evidence type="ECO:0000256" key="6">
    <source>
        <dbReference type="ARBA" id="ARBA00023316"/>
    </source>
</evidence>
<feature type="active site" description="Proton donor/acceptor" evidence="7">
    <location>
        <position position="448"/>
    </location>
</feature>
<feature type="active site" description="Nucleophile" evidence="7">
    <location>
        <position position="467"/>
    </location>
</feature>
<dbReference type="InterPro" id="IPR005490">
    <property type="entry name" value="LD_TPept_cat_dom"/>
</dbReference>
<protein>
    <submittedName>
        <fullName evidence="10">L,D-transpeptidase</fullName>
    </submittedName>
</protein>
<proteinExistence type="inferred from homology"/>
<keyword evidence="3" id="KW-0808">Transferase</keyword>
<dbReference type="PROSITE" id="PS52029">
    <property type="entry name" value="LD_TPASE"/>
    <property type="match status" value="1"/>
</dbReference>
<feature type="chain" id="PRO_5017943536" evidence="8">
    <location>
        <begin position="25"/>
        <end position="547"/>
    </location>
</feature>
<keyword evidence="8" id="KW-0732">Signal</keyword>
<accession>A0A3G8M734</accession>
<evidence type="ECO:0000256" key="3">
    <source>
        <dbReference type="ARBA" id="ARBA00022679"/>
    </source>
</evidence>
<keyword evidence="6 7" id="KW-0961">Cell wall biogenesis/degradation</keyword>
<dbReference type="InterPro" id="IPR052905">
    <property type="entry name" value="LD-transpeptidase_YkuD-like"/>
</dbReference>
<dbReference type="Pfam" id="PF20142">
    <property type="entry name" value="Scaffold"/>
    <property type="match status" value="1"/>
</dbReference>
<dbReference type="EMBL" id="CP034086">
    <property type="protein sequence ID" value="AZG77414.1"/>
    <property type="molecule type" value="Genomic_DNA"/>
</dbReference>
<dbReference type="GO" id="GO:0016740">
    <property type="term" value="F:transferase activity"/>
    <property type="evidence" value="ECO:0007669"/>
    <property type="project" value="UniProtKB-KW"/>
</dbReference>
<dbReference type="CDD" id="cd16913">
    <property type="entry name" value="YkuD_like"/>
    <property type="match status" value="1"/>
</dbReference>
<sequence length="547" mass="58834">MTAGEKAKRLLRAALAAATLSAFAAPAVAAQYPPRRAELFDPPPLVALFDVVRVPTRAALDNPNFAVTDAAPAAVLLDVELRAEPVKSDPLDLAWSLQPEEKRDLAVALEAWATSGGAALGPERHWLRAALATAYAARDLAPLWIENGEWRASARAALARLALAADDGLDLRAYAAPDAEKAAPTAADELALSEAVAAYALQARGARIEPERISRLVGAKTTLPDPALAVAEVAGAGVNAGDALQAYNPTHYGYQQLREKLIELRTQRASAPASDGLYAAASGTVTQSDVLPPASKSKRRRAAGLAKASTSRVEAEIIANMERWRWLPRDLGEERVEVNIPDFELAVVRNGEVTHRTRVIVGKEATPTPIFSNALQYLIVNPYWNVPPSILNKEMLPKANGDVAAIAASGFNVSYRGGKLVVRQPPGERNALGRIKFMFPNDFSVYLHDTPSRNLFSASHRAFSHGCMRVDAPFAFAEAVLGPGSGWSESRVRRLIGGSERYINLAKPLPIHIEYFTAYVDEGGRIVLRPDLYGYSARVRKALGLGA</sequence>
<dbReference type="GO" id="GO:0009252">
    <property type="term" value="P:peptidoglycan biosynthetic process"/>
    <property type="evidence" value="ECO:0007669"/>
    <property type="project" value="UniProtKB-UniPathway"/>
</dbReference>
<dbReference type="GO" id="GO:0004180">
    <property type="term" value="F:carboxypeptidase activity"/>
    <property type="evidence" value="ECO:0007669"/>
    <property type="project" value="UniProtKB-ARBA"/>
</dbReference>
<dbReference type="KEGG" id="mros:EHO51_12125"/>
<organism evidence="10 11">
    <name type="scientific">Methylocystis rosea</name>
    <dbReference type="NCBI Taxonomy" id="173366"/>
    <lineage>
        <taxon>Bacteria</taxon>
        <taxon>Pseudomonadati</taxon>
        <taxon>Pseudomonadota</taxon>
        <taxon>Alphaproteobacteria</taxon>
        <taxon>Hyphomicrobiales</taxon>
        <taxon>Methylocystaceae</taxon>
        <taxon>Methylocystis</taxon>
    </lineage>
</organism>
<dbReference type="AlphaFoldDB" id="A0A3G8M734"/>
<evidence type="ECO:0000256" key="4">
    <source>
        <dbReference type="ARBA" id="ARBA00022960"/>
    </source>
</evidence>
<name>A0A3G8M734_9HYPH</name>
<dbReference type="Gene3D" id="2.40.440.10">
    <property type="entry name" value="L,D-transpeptidase catalytic domain-like"/>
    <property type="match status" value="1"/>
</dbReference>
<dbReference type="SUPFAM" id="SSF141523">
    <property type="entry name" value="L,D-transpeptidase catalytic domain-like"/>
    <property type="match status" value="1"/>
</dbReference>
<gene>
    <name evidence="10" type="ORF">EHO51_12125</name>
</gene>
<keyword evidence="4 7" id="KW-0133">Cell shape</keyword>
<evidence type="ECO:0000256" key="7">
    <source>
        <dbReference type="PROSITE-ProRule" id="PRU01373"/>
    </source>
</evidence>
<evidence type="ECO:0000256" key="5">
    <source>
        <dbReference type="ARBA" id="ARBA00022984"/>
    </source>
</evidence>